<dbReference type="GO" id="GO:0015935">
    <property type="term" value="C:small ribosomal subunit"/>
    <property type="evidence" value="ECO:0007669"/>
    <property type="project" value="InterPro"/>
</dbReference>
<evidence type="ECO:0000256" key="2">
    <source>
        <dbReference type="ARBA" id="ARBA00022980"/>
    </source>
</evidence>
<dbReference type="GO" id="GO:0006412">
    <property type="term" value="P:translation"/>
    <property type="evidence" value="ECO:0007669"/>
    <property type="project" value="InterPro"/>
</dbReference>
<dbReference type="PANTHER" id="PTHR11489">
    <property type="entry name" value="40S RIBOSOMAL PROTEIN SA"/>
    <property type="match status" value="1"/>
</dbReference>
<evidence type="ECO:0000313" key="8">
    <source>
        <dbReference type="Proteomes" id="UP000608579"/>
    </source>
</evidence>
<evidence type="ECO:0000256" key="6">
    <source>
        <dbReference type="RuleBase" id="RU003631"/>
    </source>
</evidence>
<dbReference type="Pfam" id="PF00318">
    <property type="entry name" value="Ribosomal_S2"/>
    <property type="match status" value="1"/>
</dbReference>
<proteinExistence type="inferred from homology"/>
<protein>
    <recommendedName>
        <fullName evidence="4">Small ribosomal subunit protein uS2</fullName>
    </recommendedName>
    <alternativeName>
        <fullName evidence="5">30S ribosomal protein S2</fullName>
    </alternativeName>
</protein>
<comment type="similarity">
    <text evidence="1 6">Belongs to the universal ribosomal protein uS2 family.</text>
</comment>
<keyword evidence="3 6" id="KW-0687">Ribonucleoprotein</keyword>
<dbReference type="InterPro" id="IPR001865">
    <property type="entry name" value="Ribosomal_uS2"/>
</dbReference>
<reference evidence="7" key="1">
    <citation type="journal article" date="2020" name="ISME J.">
        <title>Gammaproteobacteria mediating utilization of methyl-, sulfur- and petroleum organic compounds in deep ocean hydrothermal plumes.</title>
        <authorList>
            <person name="Zhou Z."/>
            <person name="Liu Y."/>
            <person name="Pan J."/>
            <person name="Cron B.R."/>
            <person name="Toner B.M."/>
            <person name="Anantharaman K."/>
            <person name="Breier J.A."/>
            <person name="Dick G.J."/>
            <person name="Li M."/>
        </authorList>
    </citation>
    <scope>NUCLEOTIDE SEQUENCE</scope>
    <source>
        <strain evidence="7">SZUA-1515</strain>
    </source>
</reference>
<evidence type="ECO:0000313" key="7">
    <source>
        <dbReference type="EMBL" id="HIQ29302.1"/>
    </source>
</evidence>
<comment type="caution">
    <text evidence="7">The sequence shown here is derived from an EMBL/GenBank/DDBJ whole genome shotgun (WGS) entry which is preliminary data.</text>
</comment>
<sequence>MSTTPEQKEIEVLEAFVKNGLHLGSRIKVKHMERFVFRMRPDGIYLIDVKKTLERLNIAARMISYFPPEKVVVVSTHVYGIKPVQQFCDVTGCIPIVGKMKAGIFTNKMLKNYMEPDLVVVSDPRYDSQAVEEAAIARIPVIAMCSTDNLCSNVDLVIPMNNRGKSSLPYAFWYLARRVLEERGALTPELEASIRPENFITETMEED</sequence>
<name>A0A832ZVY3_CALS0</name>
<dbReference type="Proteomes" id="UP000608579">
    <property type="component" value="Unassembled WGS sequence"/>
</dbReference>
<evidence type="ECO:0000256" key="1">
    <source>
        <dbReference type="ARBA" id="ARBA00006242"/>
    </source>
</evidence>
<dbReference type="InterPro" id="IPR023591">
    <property type="entry name" value="Ribosomal_uS2_flav_dom_sf"/>
</dbReference>
<evidence type="ECO:0000256" key="3">
    <source>
        <dbReference type="ARBA" id="ARBA00023274"/>
    </source>
</evidence>
<accession>A0A832ZVY3</accession>
<organism evidence="7 8">
    <name type="scientific">Caldiarchaeum subterraneum</name>
    <dbReference type="NCBI Taxonomy" id="311458"/>
    <lineage>
        <taxon>Archaea</taxon>
        <taxon>Nitrososphaerota</taxon>
        <taxon>Candidatus Caldarchaeales</taxon>
        <taxon>Candidatus Caldarchaeaceae</taxon>
        <taxon>Candidatus Caldarchaeum</taxon>
    </lineage>
</organism>
<dbReference type="AlphaFoldDB" id="A0A832ZVY3"/>
<dbReference type="PRINTS" id="PR00395">
    <property type="entry name" value="RIBOSOMALS2"/>
</dbReference>
<dbReference type="SUPFAM" id="SSF52313">
    <property type="entry name" value="Ribosomal protein S2"/>
    <property type="match status" value="1"/>
</dbReference>
<keyword evidence="2 6" id="KW-0689">Ribosomal protein</keyword>
<evidence type="ECO:0000256" key="5">
    <source>
        <dbReference type="ARBA" id="ARBA00035518"/>
    </source>
</evidence>
<dbReference type="Gene3D" id="3.40.50.10490">
    <property type="entry name" value="Glucose-6-phosphate isomerase like protein, domain 1"/>
    <property type="match status" value="1"/>
</dbReference>
<gene>
    <name evidence="7" type="primary">rpsB</name>
    <name evidence="7" type="ORF">EYH45_01920</name>
</gene>
<dbReference type="NCBIfam" id="TIGR01012">
    <property type="entry name" value="uS2_euk_arch"/>
    <property type="match status" value="1"/>
</dbReference>
<evidence type="ECO:0000256" key="4">
    <source>
        <dbReference type="ARBA" id="ARBA00035256"/>
    </source>
</evidence>
<dbReference type="FunFam" id="3.40.50.10490:FF:000030">
    <property type="entry name" value="30S ribosomal protein S2"/>
    <property type="match status" value="1"/>
</dbReference>
<dbReference type="GO" id="GO:0003735">
    <property type="term" value="F:structural constituent of ribosome"/>
    <property type="evidence" value="ECO:0007669"/>
    <property type="project" value="InterPro"/>
</dbReference>
<dbReference type="PROSITE" id="PS00963">
    <property type="entry name" value="RIBOSOMAL_S2_2"/>
    <property type="match status" value="1"/>
</dbReference>
<dbReference type="CDD" id="cd01425">
    <property type="entry name" value="RPS2"/>
    <property type="match status" value="1"/>
</dbReference>
<dbReference type="InterPro" id="IPR018130">
    <property type="entry name" value="Ribosomal_uS2_CS"/>
</dbReference>
<dbReference type="EMBL" id="DQVM01000034">
    <property type="protein sequence ID" value="HIQ29302.1"/>
    <property type="molecule type" value="Genomic_DNA"/>
</dbReference>
<dbReference type="InterPro" id="IPR005707">
    <property type="entry name" value="Ribosomal_uS2_euk/arc"/>
</dbReference>